<name>A0A371D7I1_9APHY</name>
<proteinExistence type="predicted"/>
<dbReference type="Proteomes" id="UP000256964">
    <property type="component" value="Unassembled WGS sequence"/>
</dbReference>
<dbReference type="EMBL" id="KZ857411">
    <property type="protein sequence ID" value="RDX48478.1"/>
    <property type="molecule type" value="Genomic_DNA"/>
</dbReference>
<feature type="region of interest" description="Disordered" evidence="1">
    <location>
        <begin position="126"/>
        <end position="158"/>
    </location>
</feature>
<protein>
    <submittedName>
        <fullName evidence="2">Uncharacterized protein</fullName>
    </submittedName>
</protein>
<accession>A0A371D7I1</accession>
<dbReference type="STRING" id="139420.A0A371D7I1"/>
<evidence type="ECO:0000313" key="2">
    <source>
        <dbReference type="EMBL" id="RDX48478.1"/>
    </source>
</evidence>
<organism evidence="2 3">
    <name type="scientific">Lentinus brumalis</name>
    <dbReference type="NCBI Taxonomy" id="2498619"/>
    <lineage>
        <taxon>Eukaryota</taxon>
        <taxon>Fungi</taxon>
        <taxon>Dikarya</taxon>
        <taxon>Basidiomycota</taxon>
        <taxon>Agaricomycotina</taxon>
        <taxon>Agaricomycetes</taxon>
        <taxon>Polyporales</taxon>
        <taxon>Polyporaceae</taxon>
        <taxon>Lentinus</taxon>
    </lineage>
</organism>
<sequence length="158" mass="17306">MLAYITVTVAGESQEEDPGEAQSTSATDPVSVGFTLGLRTAVHTDGSAAIRKLQEDCSPTVVVECSETRVKEKERFVGLHFNPSSGRMLRSHRPGPMRLCDWRRWENGRVFAYGGNQVKLSVWDTEKALSQQGGTDAASPPPPTEGKKRKRTPELLHG</sequence>
<evidence type="ECO:0000313" key="3">
    <source>
        <dbReference type="Proteomes" id="UP000256964"/>
    </source>
</evidence>
<dbReference type="AlphaFoldDB" id="A0A371D7I1"/>
<reference evidence="2 3" key="1">
    <citation type="journal article" date="2018" name="Biotechnol. Biofuels">
        <title>Integrative visual omics of the white-rot fungus Polyporus brumalis exposes the biotechnological potential of its oxidative enzymes for delignifying raw plant biomass.</title>
        <authorList>
            <person name="Miyauchi S."/>
            <person name="Rancon A."/>
            <person name="Drula E."/>
            <person name="Hage H."/>
            <person name="Chaduli D."/>
            <person name="Favel A."/>
            <person name="Grisel S."/>
            <person name="Henrissat B."/>
            <person name="Herpoel-Gimbert I."/>
            <person name="Ruiz-Duenas F.J."/>
            <person name="Chevret D."/>
            <person name="Hainaut M."/>
            <person name="Lin J."/>
            <person name="Wang M."/>
            <person name="Pangilinan J."/>
            <person name="Lipzen A."/>
            <person name="Lesage-Meessen L."/>
            <person name="Navarro D."/>
            <person name="Riley R."/>
            <person name="Grigoriev I.V."/>
            <person name="Zhou S."/>
            <person name="Raouche S."/>
            <person name="Rosso M.N."/>
        </authorList>
    </citation>
    <scope>NUCLEOTIDE SEQUENCE [LARGE SCALE GENOMIC DNA]</scope>
    <source>
        <strain evidence="2 3">BRFM 1820</strain>
    </source>
</reference>
<gene>
    <name evidence="2" type="ORF">OH76DRAFT_656258</name>
</gene>
<dbReference type="OrthoDB" id="18388at2759"/>
<evidence type="ECO:0000256" key="1">
    <source>
        <dbReference type="SAM" id="MobiDB-lite"/>
    </source>
</evidence>
<keyword evidence="3" id="KW-1185">Reference proteome</keyword>